<feature type="domain" description="ABC-type transport auxiliary lipoprotein component" evidence="3">
    <location>
        <begin position="36"/>
        <end position="193"/>
    </location>
</feature>
<proteinExistence type="predicted"/>
<dbReference type="Proteomes" id="UP000321058">
    <property type="component" value="Unassembled WGS sequence"/>
</dbReference>
<dbReference type="AlphaFoldDB" id="A0A512NPE0"/>
<keyword evidence="5" id="KW-1185">Reference proteome</keyword>
<evidence type="ECO:0000259" key="3">
    <source>
        <dbReference type="Pfam" id="PF03886"/>
    </source>
</evidence>
<dbReference type="Gene3D" id="3.40.50.10610">
    <property type="entry name" value="ABC-type transport auxiliary lipoprotein component"/>
    <property type="match status" value="1"/>
</dbReference>
<sequence length="245" mass="26880">MILRLAALAGAVALLAGCQFISAVDAATEPQDLYTVTPKSTFDPDLPSVYWQLAVEAPAAAANLNTGRIAIAMTPTSTDYYAKAAWTDRAPLMVQTRIVDSFENTRKIVAVARESIGIRANYVLQPDLRNFEALYYYGKPPIVRVRIIAKLVRMPDRQIIGVGSFERCVRARADSVPKVVDAFDQALGSVIKRLVAWTLRTPPARPPSDDAPYNIERYRNPANAVIDTENCPKGNDASMVPLTDE</sequence>
<reference evidence="4 5" key="1">
    <citation type="submission" date="2019-07" db="EMBL/GenBank/DDBJ databases">
        <title>Whole genome shotgun sequence of Reyranella soli NBRC 108950.</title>
        <authorList>
            <person name="Hosoyama A."/>
            <person name="Uohara A."/>
            <person name="Ohji S."/>
            <person name="Ichikawa N."/>
        </authorList>
    </citation>
    <scope>NUCLEOTIDE SEQUENCE [LARGE SCALE GENOMIC DNA]</scope>
    <source>
        <strain evidence="4 5">NBRC 108950</strain>
    </source>
</reference>
<dbReference type="SUPFAM" id="SSF159594">
    <property type="entry name" value="XCC0632-like"/>
    <property type="match status" value="1"/>
</dbReference>
<dbReference type="InterPro" id="IPR005586">
    <property type="entry name" value="ABC_trans_aux"/>
</dbReference>
<dbReference type="Pfam" id="PF03886">
    <property type="entry name" value="ABC_trans_aux"/>
    <property type="match status" value="1"/>
</dbReference>
<name>A0A512NPE0_9HYPH</name>
<dbReference type="EMBL" id="BKAJ01000182">
    <property type="protein sequence ID" value="GEP60782.1"/>
    <property type="molecule type" value="Genomic_DNA"/>
</dbReference>
<protein>
    <recommendedName>
        <fullName evidence="3">ABC-type transport auxiliary lipoprotein component domain-containing protein</fullName>
    </recommendedName>
</protein>
<dbReference type="RefSeq" id="WP_147156115.1">
    <property type="nucleotide sequence ID" value="NZ_BKAJ01000182.1"/>
</dbReference>
<keyword evidence="2" id="KW-0732">Signal</keyword>
<gene>
    <name evidence="4" type="ORF">RSO01_79480</name>
</gene>
<comment type="caution">
    <text evidence="4">The sequence shown here is derived from an EMBL/GenBank/DDBJ whole genome shotgun (WGS) entry which is preliminary data.</text>
</comment>
<feature type="signal peptide" evidence="2">
    <location>
        <begin position="1"/>
        <end position="26"/>
    </location>
</feature>
<evidence type="ECO:0000313" key="4">
    <source>
        <dbReference type="EMBL" id="GEP60782.1"/>
    </source>
</evidence>
<accession>A0A512NPE0</accession>
<dbReference type="PROSITE" id="PS51257">
    <property type="entry name" value="PROKAR_LIPOPROTEIN"/>
    <property type="match status" value="1"/>
</dbReference>
<evidence type="ECO:0000313" key="5">
    <source>
        <dbReference type="Proteomes" id="UP000321058"/>
    </source>
</evidence>
<evidence type="ECO:0000256" key="2">
    <source>
        <dbReference type="SAM" id="SignalP"/>
    </source>
</evidence>
<dbReference type="OrthoDB" id="9808689at2"/>
<feature type="chain" id="PRO_5022140966" description="ABC-type transport auxiliary lipoprotein component domain-containing protein" evidence="2">
    <location>
        <begin position="27"/>
        <end position="245"/>
    </location>
</feature>
<evidence type="ECO:0000256" key="1">
    <source>
        <dbReference type="SAM" id="MobiDB-lite"/>
    </source>
</evidence>
<organism evidence="4 5">
    <name type="scientific">Reyranella soli</name>
    <dbReference type="NCBI Taxonomy" id="1230389"/>
    <lineage>
        <taxon>Bacteria</taxon>
        <taxon>Pseudomonadati</taxon>
        <taxon>Pseudomonadota</taxon>
        <taxon>Alphaproteobacteria</taxon>
        <taxon>Hyphomicrobiales</taxon>
        <taxon>Reyranellaceae</taxon>
        <taxon>Reyranella</taxon>
    </lineage>
</organism>
<feature type="region of interest" description="Disordered" evidence="1">
    <location>
        <begin position="224"/>
        <end position="245"/>
    </location>
</feature>